<dbReference type="Pfam" id="PF02776">
    <property type="entry name" value="TPP_enzyme_N"/>
    <property type="match status" value="1"/>
</dbReference>
<evidence type="ECO:0000259" key="10">
    <source>
        <dbReference type="Pfam" id="PF16582"/>
    </source>
</evidence>
<dbReference type="Pfam" id="PF16582">
    <property type="entry name" value="TPP_enzyme_M_2"/>
    <property type="match status" value="1"/>
</dbReference>
<dbReference type="NCBIfam" id="TIGR00173">
    <property type="entry name" value="menD"/>
    <property type="match status" value="1"/>
</dbReference>
<dbReference type="InterPro" id="IPR029035">
    <property type="entry name" value="DHS-like_NAD/FAD-binding_dom"/>
</dbReference>
<comment type="catalytic activity">
    <reaction evidence="7">
        <text>isochorismate + 2-oxoglutarate + H(+) = 5-enolpyruvoyl-6-hydroxy-2-succinyl-cyclohex-3-ene-1-carboxylate + CO2</text>
        <dbReference type="Rhea" id="RHEA:25593"/>
        <dbReference type="ChEBI" id="CHEBI:15378"/>
        <dbReference type="ChEBI" id="CHEBI:16526"/>
        <dbReference type="ChEBI" id="CHEBI:16810"/>
        <dbReference type="ChEBI" id="CHEBI:29780"/>
        <dbReference type="ChEBI" id="CHEBI:58818"/>
        <dbReference type="EC" id="2.2.1.9"/>
    </reaction>
</comment>
<gene>
    <name evidence="7" type="primary">menD</name>
    <name evidence="11" type="ORF">SAMN03080610_00792</name>
</gene>
<dbReference type="InterPro" id="IPR029061">
    <property type="entry name" value="THDP-binding"/>
</dbReference>
<keyword evidence="5 7" id="KW-0786">Thiamine pyrophosphate</keyword>
<evidence type="ECO:0000256" key="2">
    <source>
        <dbReference type="ARBA" id="ARBA00022679"/>
    </source>
</evidence>
<dbReference type="PIRSF" id="PIRSF004983">
    <property type="entry name" value="MenD"/>
    <property type="match status" value="1"/>
</dbReference>
<dbReference type="CDD" id="cd07037">
    <property type="entry name" value="TPP_PYR_MenD"/>
    <property type="match status" value="1"/>
</dbReference>
<evidence type="ECO:0000259" key="9">
    <source>
        <dbReference type="Pfam" id="PF02776"/>
    </source>
</evidence>
<sequence length="564" mass="58631">MNGPAEQTFHWAAALASGLAAAGVRRLVASPGSRSTPLTLAALRHPEIGVRMVVDERSAAFFALGLAKASGEPVALAATSGSAIANWLPAVVEADMARVPLILLSSDRPPELQDCGANQTMDQAGLFSTHVRKFFQLPPAEAETGWLANFAARMVAASRGPLPGPVHINVPLREPLVPSASIAVDETAGAPIPLTLPTHLQPTGETLNRISGIIGKGRGAIVCGSEALSDAARRAILDLARRLDVPVFADVLSGLRFGTQEPEILAHPDQVARSAPTPDWILRFGGTPVSKAVSTWMEKAHTKPQIVVSETPRLADPAGTASHVVTADVALVCAGLDAPAGPPEWRADIVALDSEAMRAADAVCDGDRVFEGALMRRLVRAVPPSTAIFLGNSLAVRAADWLAGRSASKLRVYGNRGVSGIDGNLSTAFGISAISENCVAVVGDLAFLHDLGALALGRDLPLAILLLDNGGGGIFDHLAQADLPEFETGWLTPQSLDHVAAARAFGLAAQDVDGLDEAMAAVNAALDRPGTTVIRATIGREKSLARFKTFFAAAAAPVTQGQTR</sequence>
<dbReference type="InterPro" id="IPR011766">
    <property type="entry name" value="TPP_enzyme_TPP-bd"/>
</dbReference>
<dbReference type="GO" id="GO:0030976">
    <property type="term" value="F:thiamine pyrophosphate binding"/>
    <property type="evidence" value="ECO:0007669"/>
    <property type="project" value="UniProtKB-UniRule"/>
</dbReference>
<keyword evidence="2 7" id="KW-0808">Transferase</keyword>
<comment type="subunit">
    <text evidence="7">Homodimer.</text>
</comment>
<evidence type="ECO:0000313" key="11">
    <source>
        <dbReference type="EMBL" id="SCZ25472.1"/>
    </source>
</evidence>
<dbReference type="Proteomes" id="UP000199347">
    <property type="component" value="Unassembled WGS sequence"/>
</dbReference>
<name>A0A1G5MK46_AFIMA</name>
<reference evidence="11 12" key="1">
    <citation type="submission" date="2016-10" db="EMBL/GenBank/DDBJ databases">
        <authorList>
            <person name="de Groot N.N."/>
        </authorList>
    </citation>
    <scope>NUCLEOTIDE SEQUENCE [LARGE SCALE GENOMIC DNA]</scope>
    <source>
        <strain evidence="11 12">DSM 2698</strain>
    </source>
</reference>
<evidence type="ECO:0000259" key="8">
    <source>
        <dbReference type="Pfam" id="PF02775"/>
    </source>
</evidence>
<dbReference type="InterPro" id="IPR004433">
    <property type="entry name" value="MenaQ_synth_MenD"/>
</dbReference>
<dbReference type="EC" id="2.2.1.9" evidence="7"/>
<feature type="domain" description="Menaquinone biosynthesis protein MenD middle" evidence="10">
    <location>
        <begin position="216"/>
        <end position="390"/>
    </location>
</feature>
<comment type="pathway">
    <text evidence="7">Quinol/quinone metabolism; menaquinone biosynthesis.</text>
</comment>
<keyword evidence="6 7" id="KW-0464">Manganese</keyword>
<organism evidence="11 12">
    <name type="scientific">Afifella marina DSM 2698</name>
    <dbReference type="NCBI Taxonomy" id="1120955"/>
    <lineage>
        <taxon>Bacteria</taxon>
        <taxon>Pseudomonadati</taxon>
        <taxon>Pseudomonadota</taxon>
        <taxon>Alphaproteobacteria</taxon>
        <taxon>Hyphomicrobiales</taxon>
        <taxon>Afifellaceae</taxon>
        <taxon>Afifella</taxon>
    </lineage>
</organism>
<evidence type="ECO:0000256" key="1">
    <source>
        <dbReference type="ARBA" id="ARBA00022428"/>
    </source>
</evidence>
<evidence type="ECO:0000313" key="12">
    <source>
        <dbReference type="Proteomes" id="UP000199347"/>
    </source>
</evidence>
<dbReference type="GO" id="GO:0030145">
    <property type="term" value="F:manganese ion binding"/>
    <property type="evidence" value="ECO:0007669"/>
    <property type="project" value="UniProtKB-UniRule"/>
</dbReference>
<evidence type="ECO:0000256" key="7">
    <source>
        <dbReference type="HAMAP-Rule" id="MF_01659"/>
    </source>
</evidence>
<dbReference type="InterPro" id="IPR032264">
    <property type="entry name" value="MenD_middle"/>
</dbReference>
<dbReference type="RefSeq" id="WP_170130388.1">
    <property type="nucleotide sequence ID" value="NZ_FMVW01000001.1"/>
</dbReference>
<dbReference type="Gene3D" id="3.40.50.1220">
    <property type="entry name" value="TPP-binding domain"/>
    <property type="match status" value="1"/>
</dbReference>
<dbReference type="CDD" id="cd02009">
    <property type="entry name" value="TPP_SHCHC_synthase"/>
    <property type="match status" value="1"/>
</dbReference>
<dbReference type="UniPathway" id="UPA01057">
    <property type="reaction ID" value="UER00164"/>
</dbReference>
<dbReference type="GO" id="GO:0070204">
    <property type="term" value="F:2-succinyl-5-enolpyruvyl-6-hydroxy-3-cyclohexene-1-carboxylic-acid synthase activity"/>
    <property type="evidence" value="ECO:0007669"/>
    <property type="project" value="UniProtKB-UniRule"/>
</dbReference>
<dbReference type="EMBL" id="FMVW01000001">
    <property type="protein sequence ID" value="SCZ25472.1"/>
    <property type="molecule type" value="Genomic_DNA"/>
</dbReference>
<keyword evidence="12" id="KW-1185">Reference proteome</keyword>
<comment type="similarity">
    <text evidence="7">Belongs to the TPP enzyme family. MenD subfamily.</text>
</comment>
<dbReference type="SUPFAM" id="SSF52518">
    <property type="entry name" value="Thiamin diphosphate-binding fold (THDP-binding)"/>
    <property type="match status" value="2"/>
</dbReference>
<dbReference type="PANTHER" id="PTHR42916">
    <property type="entry name" value="2-SUCCINYL-5-ENOLPYRUVYL-6-HYDROXY-3-CYCLOHEXENE-1-CARBOXYLATE SYNTHASE"/>
    <property type="match status" value="1"/>
</dbReference>
<feature type="domain" description="Thiamine pyrophosphate enzyme N-terminal TPP-binding" evidence="9">
    <location>
        <begin position="12"/>
        <end position="125"/>
    </location>
</feature>
<comment type="function">
    <text evidence="7">Catalyzes the thiamine diphosphate-dependent decarboxylation of 2-oxoglutarate and the subsequent addition of the resulting succinic semialdehyde-thiamine pyrophosphate anion to isochorismate to yield 2-succinyl-5-enolpyruvyl-6-hydroxy-3-cyclohexene-1-carboxylate (SEPHCHC).</text>
</comment>
<dbReference type="STRING" id="1120955.SAMN03080610_00792"/>
<evidence type="ECO:0000256" key="5">
    <source>
        <dbReference type="ARBA" id="ARBA00023052"/>
    </source>
</evidence>
<dbReference type="UniPathway" id="UPA00079"/>
<feature type="domain" description="Thiamine pyrophosphate enzyme TPP-binding" evidence="8">
    <location>
        <begin position="414"/>
        <end position="535"/>
    </location>
</feature>
<comment type="cofactor">
    <cofactor evidence="7">
        <name>thiamine diphosphate</name>
        <dbReference type="ChEBI" id="CHEBI:58937"/>
    </cofactor>
    <text evidence="7">Binds 1 thiamine pyrophosphate per subunit.</text>
</comment>
<dbReference type="PANTHER" id="PTHR42916:SF1">
    <property type="entry name" value="PROTEIN PHYLLO, CHLOROPLASTIC"/>
    <property type="match status" value="1"/>
</dbReference>
<dbReference type="SUPFAM" id="SSF52467">
    <property type="entry name" value="DHS-like NAD/FAD-binding domain"/>
    <property type="match status" value="1"/>
</dbReference>
<dbReference type="Pfam" id="PF02775">
    <property type="entry name" value="TPP_enzyme_C"/>
    <property type="match status" value="1"/>
</dbReference>
<dbReference type="GO" id="GO:0009234">
    <property type="term" value="P:menaquinone biosynthetic process"/>
    <property type="evidence" value="ECO:0007669"/>
    <property type="project" value="UniProtKB-UniRule"/>
</dbReference>
<evidence type="ECO:0000256" key="4">
    <source>
        <dbReference type="ARBA" id="ARBA00022842"/>
    </source>
</evidence>
<comment type="pathway">
    <text evidence="7">Quinol/quinone metabolism; 1,4-dihydroxy-2-naphthoate biosynthesis; 1,4-dihydroxy-2-naphthoate from chorismate: step 2/7.</text>
</comment>
<dbReference type="Gene3D" id="3.40.50.970">
    <property type="match status" value="2"/>
</dbReference>
<protein>
    <recommendedName>
        <fullName evidence="7">2-succinyl-5-enolpyruvyl-6-hydroxy-3-cyclohexene-1-carboxylate synthase</fullName>
        <shortName evidence="7">SEPHCHC synthase</shortName>
        <ecNumber evidence="7">2.2.1.9</ecNumber>
    </recommendedName>
    <alternativeName>
        <fullName evidence="7">Menaquinone biosynthesis protein MenD</fullName>
    </alternativeName>
</protein>
<keyword evidence="3 7" id="KW-0479">Metal-binding</keyword>
<proteinExistence type="inferred from homology"/>
<evidence type="ECO:0000256" key="6">
    <source>
        <dbReference type="ARBA" id="ARBA00023211"/>
    </source>
</evidence>
<dbReference type="InterPro" id="IPR012001">
    <property type="entry name" value="Thiamin_PyroP_enz_TPP-bd_dom"/>
</dbReference>
<keyword evidence="1 7" id="KW-0474">Menaquinone biosynthesis</keyword>
<dbReference type="HAMAP" id="MF_01659">
    <property type="entry name" value="MenD"/>
    <property type="match status" value="1"/>
</dbReference>
<comment type="cofactor">
    <cofactor evidence="7">
        <name>Mg(2+)</name>
        <dbReference type="ChEBI" id="CHEBI:18420"/>
    </cofactor>
    <cofactor evidence="7">
        <name>Mn(2+)</name>
        <dbReference type="ChEBI" id="CHEBI:29035"/>
    </cofactor>
</comment>
<keyword evidence="4 7" id="KW-0460">Magnesium</keyword>
<accession>A0A1G5MK46</accession>
<evidence type="ECO:0000256" key="3">
    <source>
        <dbReference type="ARBA" id="ARBA00022723"/>
    </source>
</evidence>
<dbReference type="GO" id="GO:0000287">
    <property type="term" value="F:magnesium ion binding"/>
    <property type="evidence" value="ECO:0007669"/>
    <property type="project" value="UniProtKB-UniRule"/>
</dbReference>
<dbReference type="AlphaFoldDB" id="A0A1G5MK46"/>